<evidence type="ECO:0000256" key="2">
    <source>
        <dbReference type="SAM" id="Coils"/>
    </source>
</evidence>
<keyword evidence="1 2" id="KW-0175">Coiled coil</keyword>
<feature type="coiled-coil region" evidence="2">
    <location>
        <begin position="409"/>
        <end position="534"/>
    </location>
</feature>
<name>A0A3P9LCV8_ORYLA</name>
<evidence type="ECO:0000313" key="5">
    <source>
        <dbReference type="Proteomes" id="UP000265180"/>
    </source>
</evidence>
<feature type="coiled-coil region" evidence="2">
    <location>
        <begin position="584"/>
        <end position="611"/>
    </location>
</feature>
<evidence type="ECO:0000256" key="3">
    <source>
        <dbReference type="SAM" id="MobiDB-lite"/>
    </source>
</evidence>
<protein>
    <submittedName>
        <fullName evidence="4">Coiled-coil domain containing 146</fullName>
    </submittedName>
</protein>
<reference evidence="4 5" key="2">
    <citation type="submission" date="2017-04" db="EMBL/GenBank/DDBJ databases">
        <title>CpG methylation of centromeres and impact of large insertions on vertebrate speciation.</title>
        <authorList>
            <person name="Ichikawa K."/>
            <person name="Yoshimura J."/>
            <person name="Morishita S."/>
        </authorList>
    </citation>
    <scope>NUCLEOTIDE SEQUENCE</scope>
    <source>
        <strain evidence="4 5">HNI</strain>
    </source>
</reference>
<feature type="coiled-coil region" evidence="2">
    <location>
        <begin position="640"/>
        <end position="753"/>
    </location>
</feature>
<reference evidence="4" key="4">
    <citation type="submission" date="2025-09" db="UniProtKB">
        <authorList>
            <consortium name="Ensembl"/>
        </authorList>
    </citation>
    <scope>IDENTIFICATION</scope>
    <source>
        <strain evidence="4">HNI</strain>
    </source>
</reference>
<dbReference type="Ensembl" id="ENSORLT00020027276.1">
    <property type="protein sequence ID" value="ENSORLP00020018442.1"/>
    <property type="gene ID" value="ENSORLG00020019390.1"/>
</dbReference>
<feature type="region of interest" description="Disordered" evidence="3">
    <location>
        <begin position="1"/>
        <end position="21"/>
    </location>
</feature>
<dbReference type="AlphaFoldDB" id="A0A3P9LCV8"/>
<sequence length="928" mass="108415">MEEQGNTSPPHPSLQEDQPSVNVAVSACPAFQYLEEMFTEGKINQATLSKLKGNYRLLHDKWKRAQESELKLLSEAKRCRAELQRLQVEVESAEEQSNVEEPDSEVSMLRGQLLGAYNTLHAAKEREHKTQHELQWLQEEKKHLEAEIQKKPAESDIVTETLKDKYEELKEEVALRQQEIRNVMKDLEAHELAKLEEQKELEEKKQTIELKEAEKAQLLSRPDQIFKEAERKSSRLEAGRVEMEALNVEFSEMEQQASALNEGNRSLRTTRDDLKKELEGLKAKVEASEGEQRQLLKKRELLREEVAELTGNRGMLEMKQRSLTSEKKQVYESRSVQLSESNRHIQALKRMEQALTVATEQLAFKTSVYHELQAQLDAVPQREATTKQRMELQKDVDALKVSLKTQLSLTEVESQKKQQFEIIQELQKDSMRLRQELHQLRCLTLMKAEQKGREHRELLRAKQLREQIQQELREKDLIIEEHEKVNTNLQQRISEYSNLCAISREERRRYFDLKQSVTQTVQHLTEQEEFLKNQLSGQSFALISINRTANQAFVKVSVSNSERKKLSDGIAKLAWKQHQISQECEENEVELMNLREVIKLQEETLLEINKNHKTARRRRGFLANQLLEQQEVVSDYTRHIKRQEVAIARNNQALETVERNIKKLQQEIDERKRHIDLKNKELHQKKQLEEEITVLQIELSEASNKTLESVNREADFTELKSKVPSSVELVKKMEQLEGNLVERERQLLEKELLVEQVTRLTKPLGEQAENYQQDSLSLAKRLNEVRTHLIDTNQRIMAVSAELSVKQADASCEQQQIKEKEVQMEQCQRRLEQGLSPHPEIEEEWKRRLRDKRRRQKDKEEKEKLAGEDKWRHLQSGKRTTADIRPNAYIPENDPLPLPKPYGAMAPFKPSQPGANMRHFAKTPHAST</sequence>
<reference key="1">
    <citation type="journal article" date="2007" name="Nature">
        <title>The medaka draft genome and insights into vertebrate genome evolution.</title>
        <authorList>
            <person name="Kasahara M."/>
            <person name="Naruse K."/>
            <person name="Sasaki S."/>
            <person name="Nakatani Y."/>
            <person name="Qu W."/>
            <person name="Ahsan B."/>
            <person name="Yamada T."/>
            <person name="Nagayasu Y."/>
            <person name="Doi K."/>
            <person name="Kasai Y."/>
            <person name="Jindo T."/>
            <person name="Kobayashi D."/>
            <person name="Shimada A."/>
            <person name="Toyoda A."/>
            <person name="Kuroki Y."/>
            <person name="Fujiyama A."/>
            <person name="Sasaki T."/>
            <person name="Shimizu A."/>
            <person name="Asakawa S."/>
            <person name="Shimizu N."/>
            <person name="Hashimoto S."/>
            <person name="Yang J."/>
            <person name="Lee Y."/>
            <person name="Matsushima K."/>
            <person name="Sugano S."/>
            <person name="Sakaizumi M."/>
            <person name="Narita T."/>
            <person name="Ohishi K."/>
            <person name="Haga S."/>
            <person name="Ohta F."/>
            <person name="Nomoto H."/>
            <person name="Nogata K."/>
            <person name="Morishita T."/>
            <person name="Endo T."/>
            <person name="Shin-I T."/>
            <person name="Takeda H."/>
            <person name="Morishita S."/>
            <person name="Kohara Y."/>
        </authorList>
    </citation>
    <scope>NUCLEOTIDE SEQUENCE [LARGE SCALE GENOMIC DNA]</scope>
    <source>
        <strain>Hd-rR</strain>
    </source>
</reference>
<dbReference type="PANTHER" id="PTHR32083">
    <property type="entry name" value="CILIA AND FLAGELLA-ASSOCIATED PROTEIN 58-RELATED"/>
    <property type="match status" value="1"/>
</dbReference>
<evidence type="ECO:0000256" key="1">
    <source>
        <dbReference type="ARBA" id="ARBA00023054"/>
    </source>
</evidence>
<dbReference type="PANTHER" id="PTHR32083:SF34">
    <property type="entry name" value="COILED-COIL DOMAIN-CONTAINING PROTEIN 146"/>
    <property type="match status" value="1"/>
</dbReference>
<organism evidence="4 5">
    <name type="scientific">Oryzias latipes</name>
    <name type="common">Japanese rice fish</name>
    <name type="synonym">Japanese killifish</name>
    <dbReference type="NCBI Taxonomy" id="8090"/>
    <lineage>
        <taxon>Eukaryota</taxon>
        <taxon>Metazoa</taxon>
        <taxon>Chordata</taxon>
        <taxon>Craniata</taxon>
        <taxon>Vertebrata</taxon>
        <taxon>Euteleostomi</taxon>
        <taxon>Actinopterygii</taxon>
        <taxon>Neopterygii</taxon>
        <taxon>Teleostei</taxon>
        <taxon>Neoteleostei</taxon>
        <taxon>Acanthomorphata</taxon>
        <taxon>Ovalentaria</taxon>
        <taxon>Atherinomorphae</taxon>
        <taxon>Beloniformes</taxon>
        <taxon>Adrianichthyidae</taxon>
        <taxon>Oryziinae</taxon>
        <taxon>Oryzias</taxon>
    </lineage>
</organism>
<evidence type="ECO:0000313" key="4">
    <source>
        <dbReference type="Ensembl" id="ENSORLP00020018442.1"/>
    </source>
</evidence>
<feature type="coiled-coil region" evidence="2">
    <location>
        <begin position="120"/>
        <end position="312"/>
    </location>
</feature>
<proteinExistence type="predicted"/>
<feature type="region of interest" description="Disordered" evidence="3">
    <location>
        <begin position="852"/>
        <end position="928"/>
    </location>
</feature>
<dbReference type="Proteomes" id="UP000265180">
    <property type="component" value="Chromosome 23"/>
</dbReference>
<reference evidence="4" key="3">
    <citation type="submission" date="2025-08" db="UniProtKB">
        <authorList>
            <consortium name="Ensembl"/>
        </authorList>
    </citation>
    <scope>IDENTIFICATION</scope>
    <source>
        <strain evidence="4">HNI</strain>
    </source>
</reference>
<accession>A0A3P9LCV8</accession>
<feature type="compositionally biased region" description="Basic and acidic residues" evidence="3">
    <location>
        <begin position="857"/>
        <end position="872"/>
    </location>
</feature>